<gene>
    <name evidence="10" type="ORF">PghCCS26_23020</name>
</gene>
<evidence type="ECO:0000313" key="10">
    <source>
        <dbReference type="EMBL" id="GMK45174.1"/>
    </source>
</evidence>
<feature type="transmembrane region" description="Helical" evidence="8">
    <location>
        <begin position="338"/>
        <end position="354"/>
    </location>
</feature>
<keyword evidence="3" id="KW-0813">Transport</keyword>
<feature type="transmembrane region" description="Helical" evidence="8">
    <location>
        <begin position="111"/>
        <end position="133"/>
    </location>
</feature>
<evidence type="ECO:0000256" key="5">
    <source>
        <dbReference type="ARBA" id="ARBA00022692"/>
    </source>
</evidence>
<dbReference type="Pfam" id="PF07690">
    <property type="entry name" value="MFS_1"/>
    <property type="match status" value="1"/>
</dbReference>
<dbReference type="PANTHER" id="PTHR42718">
    <property type="entry name" value="MAJOR FACILITATOR SUPERFAMILY MULTIDRUG TRANSPORTER MFSC"/>
    <property type="match status" value="1"/>
</dbReference>
<evidence type="ECO:0000256" key="2">
    <source>
        <dbReference type="ARBA" id="ARBA00008537"/>
    </source>
</evidence>
<keyword evidence="5 8" id="KW-0812">Transmembrane</keyword>
<dbReference type="Proteomes" id="UP001285921">
    <property type="component" value="Unassembled WGS sequence"/>
</dbReference>
<organism evidence="10 11">
    <name type="scientific">Paenibacillus glycanilyticus</name>
    <dbReference type="NCBI Taxonomy" id="126569"/>
    <lineage>
        <taxon>Bacteria</taxon>
        <taxon>Bacillati</taxon>
        <taxon>Bacillota</taxon>
        <taxon>Bacilli</taxon>
        <taxon>Bacillales</taxon>
        <taxon>Paenibacillaceae</taxon>
        <taxon>Paenibacillus</taxon>
    </lineage>
</organism>
<feature type="transmembrane region" description="Helical" evidence="8">
    <location>
        <begin position="272"/>
        <end position="294"/>
    </location>
</feature>
<feature type="transmembrane region" description="Helical" evidence="8">
    <location>
        <begin position="454"/>
        <end position="472"/>
    </location>
</feature>
<dbReference type="SUPFAM" id="SSF103473">
    <property type="entry name" value="MFS general substrate transporter"/>
    <property type="match status" value="1"/>
</dbReference>
<feature type="transmembrane region" description="Helical" evidence="8">
    <location>
        <begin position="86"/>
        <end position="105"/>
    </location>
</feature>
<keyword evidence="11" id="KW-1185">Reference proteome</keyword>
<dbReference type="InterPro" id="IPR020846">
    <property type="entry name" value="MFS_dom"/>
</dbReference>
<evidence type="ECO:0000259" key="9">
    <source>
        <dbReference type="PROSITE" id="PS50850"/>
    </source>
</evidence>
<protein>
    <submittedName>
        <fullName evidence="10">MFS transporter</fullName>
    </submittedName>
</protein>
<accession>A0ABQ6NK68</accession>
<feature type="transmembrane region" description="Helical" evidence="8">
    <location>
        <begin position="234"/>
        <end position="252"/>
    </location>
</feature>
<feature type="transmembrane region" description="Helical" evidence="8">
    <location>
        <begin position="306"/>
        <end position="326"/>
    </location>
</feature>
<keyword evidence="4" id="KW-1003">Cell membrane</keyword>
<feature type="transmembrane region" description="Helical" evidence="8">
    <location>
        <begin position="145"/>
        <end position="166"/>
    </location>
</feature>
<comment type="subcellular location">
    <subcellularLocation>
        <location evidence="1">Cell membrane</location>
        <topology evidence="1">Multi-pass membrane protein</topology>
    </subcellularLocation>
</comment>
<feature type="domain" description="Major facilitator superfamily (MFS) profile" evidence="9">
    <location>
        <begin position="20"/>
        <end position="477"/>
    </location>
</feature>
<name>A0ABQ6NK68_9BACL</name>
<feature type="transmembrane region" description="Helical" evidence="8">
    <location>
        <begin position="56"/>
        <end position="74"/>
    </location>
</feature>
<evidence type="ECO:0000256" key="7">
    <source>
        <dbReference type="ARBA" id="ARBA00023136"/>
    </source>
</evidence>
<comment type="similarity">
    <text evidence="2">Belongs to the major facilitator superfamily. EmrB family.</text>
</comment>
<sequence>MKQAEQKEPAAASYPAFWPVLTAIFIGSFVGMYHVVSLNVSLPGFIRIFGTELQTVQWMMTGFTLASGIVVPITGYAMERFGCKRLFLFAIGGITVSSFLCALSWNVGALIAFRIVQGLFCGLIQPVSLALIYRTIRPEKQSFSLSVWSFSTVLGTAIGPSLSGWLQSFDWHLIFLVTVPVGFVAWIVGAIVIPKDSANGLARLDWPGLLLATGGSLALLLLFGNMTVWGWNSLLTWTMLLVGACSFALFIWQARRSEHPLLQLRLLLNPRFSLSLTASLILSFGLYSVVYFMPLLLVEMKGLSPFRVGLLFLPAAACLTAATFAAGKWYRKAGPAKLIMIGCAILVVSTYYFSQMPPETSLIAIIVWLAIRNIGTGLASTPTTNASMSSVPEEWIGHASALLNWLRQVFSAMALGLCTSLFYSRLSVHLADSGGGEEGTKAYSLAYMHSIHDVFFVSSIIVACAIPIALLLGRRMPASPLTTPKESESL</sequence>
<feature type="transmembrane region" description="Helical" evidence="8">
    <location>
        <begin position="172"/>
        <end position="194"/>
    </location>
</feature>
<evidence type="ECO:0000256" key="4">
    <source>
        <dbReference type="ARBA" id="ARBA00022475"/>
    </source>
</evidence>
<dbReference type="EMBL" id="BTCL01000006">
    <property type="protein sequence ID" value="GMK45174.1"/>
    <property type="molecule type" value="Genomic_DNA"/>
</dbReference>
<dbReference type="PROSITE" id="PS50850">
    <property type="entry name" value="MFS"/>
    <property type="match status" value="1"/>
</dbReference>
<dbReference type="Gene3D" id="1.20.1250.20">
    <property type="entry name" value="MFS general substrate transporter like domains"/>
    <property type="match status" value="2"/>
</dbReference>
<evidence type="ECO:0000256" key="6">
    <source>
        <dbReference type="ARBA" id="ARBA00022989"/>
    </source>
</evidence>
<keyword evidence="6 8" id="KW-1133">Transmembrane helix</keyword>
<feature type="transmembrane region" description="Helical" evidence="8">
    <location>
        <begin position="206"/>
        <end position="228"/>
    </location>
</feature>
<keyword evidence="7 8" id="KW-0472">Membrane</keyword>
<dbReference type="PANTHER" id="PTHR42718:SF9">
    <property type="entry name" value="MAJOR FACILITATOR SUPERFAMILY MULTIDRUG TRANSPORTER MFSC"/>
    <property type="match status" value="1"/>
</dbReference>
<evidence type="ECO:0000313" key="11">
    <source>
        <dbReference type="Proteomes" id="UP001285921"/>
    </source>
</evidence>
<dbReference type="InterPro" id="IPR011701">
    <property type="entry name" value="MFS"/>
</dbReference>
<evidence type="ECO:0000256" key="1">
    <source>
        <dbReference type="ARBA" id="ARBA00004651"/>
    </source>
</evidence>
<evidence type="ECO:0000256" key="3">
    <source>
        <dbReference type="ARBA" id="ARBA00022448"/>
    </source>
</evidence>
<dbReference type="InterPro" id="IPR036259">
    <property type="entry name" value="MFS_trans_sf"/>
</dbReference>
<feature type="transmembrane region" description="Helical" evidence="8">
    <location>
        <begin position="12"/>
        <end position="36"/>
    </location>
</feature>
<dbReference type="NCBIfam" id="TIGR00711">
    <property type="entry name" value="efflux_EmrB"/>
    <property type="match status" value="1"/>
</dbReference>
<comment type="caution">
    <text evidence="10">The sequence shown here is derived from an EMBL/GenBank/DDBJ whole genome shotgun (WGS) entry which is preliminary data.</text>
</comment>
<reference evidence="10 11" key="1">
    <citation type="submission" date="2023-05" db="EMBL/GenBank/DDBJ databases">
        <title>Draft genome of Paenibacillus sp. CCS26.</title>
        <authorList>
            <person name="Akita H."/>
            <person name="Shinto Y."/>
            <person name="Kimura Z."/>
        </authorList>
    </citation>
    <scope>NUCLEOTIDE SEQUENCE [LARGE SCALE GENOMIC DNA]</scope>
    <source>
        <strain evidence="10 11">CCS26</strain>
    </source>
</reference>
<dbReference type="InterPro" id="IPR004638">
    <property type="entry name" value="EmrB-like"/>
</dbReference>
<proteinExistence type="inferred from homology"/>
<evidence type="ECO:0000256" key="8">
    <source>
        <dbReference type="SAM" id="Phobius"/>
    </source>
</evidence>